<proteinExistence type="predicted"/>
<evidence type="ECO:0000313" key="1">
    <source>
        <dbReference type="EMBL" id="RPB29778.1"/>
    </source>
</evidence>
<dbReference type="Proteomes" id="UP000267821">
    <property type="component" value="Unassembled WGS sequence"/>
</dbReference>
<dbReference type="InParanoid" id="A0A3N4M7X7"/>
<sequence>MAPRNVAYVRPQGLANRPERGYASGGTAAPKPKSRALRYLWRATLLSAIGGAA</sequence>
<name>A0A3N4M7X7_9PEZI</name>
<dbReference type="AlphaFoldDB" id="A0A3N4M7X7"/>
<protein>
    <submittedName>
        <fullName evidence="1">Uncharacterized protein</fullName>
    </submittedName>
</protein>
<gene>
    <name evidence="1" type="ORF">L211DRAFT_832484</name>
</gene>
<keyword evidence="2" id="KW-1185">Reference proteome</keyword>
<organism evidence="1 2">
    <name type="scientific">Terfezia boudieri ATCC MYA-4762</name>
    <dbReference type="NCBI Taxonomy" id="1051890"/>
    <lineage>
        <taxon>Eukaryota</taxon>
        <taxon>Fungi</taxon>
        <taxon>Dikarya</taxon>
        <taxon>Ascomycota</taxon>
        <taxon>Pezizomycotina</taxon>
        <taxon>Pezizomycetes</taxon>
        <taxon>Pezizales</taxon>
        <taxon>Pezizaceae</taxon>
        <taxon>Terfezia</taxon>
    </lineage>
</organism>
<evidence type="ECO:0000313" key="2">
    <source>
        <dbReference type="Proteomes" id="UP000267821"/>
    </source>
</evidence>
<reference evidence="1 2" key="1">
    <citation type="journal article" date="2018" name="Nat. Ecol. Evol.">
        <title>Pezizomycetes genomes reveal the molecular basis of ectomycorrhizal truffle lifestyle.</title>
        <authorList>
            <person name="Murat C."/>
            <person name="Payen T."/>
            <person name="Noel B."/>
            <person name="Kuo A."/>
            <person name="Morin E."/>
            <person name="Chen J."/>
            <person name="Kohler A."/>
            <person name="Krizsan K."/>
            <person name="Balestrini R."/>
            <person name="Da Silva C."/>
            <person name="Montanini B."/>
            <person name="Hainaut M."/>
            <person name="Levati E."/>
            <person name="Barry K.W."/>
            <person name="Belfiori B."/>
            <person name="Cichocki N."/>
            <person name="Clum A."/>
            <person name="Dockter R.B."/>
            <person name="Fauchery L."/>
            <person name="Guy J."/>
            <person name="Iotti M."/>
            <person name="Le Tacon F."/>
            <person name="Lindquist E.A."/>
            <person name="Lipzen A."/>
            <person name="Malagnac F."/>
            <person name="Mello A."/>
            <person name="Molinier V."/>
            <person name="Miyauchi S."/>
            <person name="Poulain J."/>
            <person name="Riccioni C."/>
            <person name="Rubini A."/>
            <person name="Sitrit Y."/>
            <person name="Splivallo R."/>
            <person name="Traeger S."/>
            <person name="Wang M."/>
            <person name="Zifcakova L."/>
            <person name="Wipf D."/>
            <person name="Zambonelli A."/>
            <person name="Paolocci F."/>
            <person name="Nowrousian M."/>
            <person name="Ottonello S."/>
            <person name="Baldrian P."/>
            <person name="Spatafora J.W."/>
            <person name="Henrissat B."/>
            <person name="Nagy L.G."/>
            <person name="Aury J.M."/>
            <person name="Wincker P."/>
            <person name="Grigoriev I.V."/>
            <person name="Bonfante P."/>
            <person name="Martin F.M."/>
        </authorList>
    </citation>
    <scope>NUCLEOTIDE SEQUENCE [LARGE SCALE GENOMIC DNA]</scope>
    <source>
        <strain evidence="1 2">ATCC MYA-4762</strain>
    </source>
</reference>
<dbReference type="EMBL" id="ML121527">
    <property type="protein sequence ID" value="RPB29778.1"/>
    <property type="molecule type" value="Genomic_DNA"/>
</dbReference>
<accession>A0A3N4M7X7</accession>